<dbReference type="InterPro" id="IPR004046">
    <property type="entry name" value="GST_C"/>
</dbReference>
<dbReference type="SUPFAM" id="SSF52833">
    <property type="entry name" value="Thioredoxin-like"/>
    <property type="match status" value="1"/>
</dbReference>
<dbReference type="Proteomes" id="UP000746747">
    <property type="component" value="Unassembled WGS sequence"/>
</dbReference>
<dbReference type="InterPro" id="IPR036249">
    <property type="entry name" value="Thioredoxin-like_sf"/>
</dbReference>
<dbReference type="GO" id="GO:0004364">
    <property type="term" value="F:glutathione transferase activity"/>
    <property type="evidence" value="ECO:0007669"/>
    <property type="project" value="UniProtKB-EC"/>
</dbReference>
<dbReference type="EC" id="2.5.1.18" evidence="1"/>
<evidence type="ECO:0000313" key="7">
    <source>
        <dbReference type="EMBL" id="CAG9539663.1"/>
    </source>
</evidence>
<sequence length="206" mass="24250">MEHNLSKAEPFKLIYFNGRGRAEVIRLLFAQADVSYEDIRINRTEWPALKSKTPYGHIPILYVNDKVLAESHAIERYLARKFGLLGTNEWEAAKIDEIICNLEDVWQKMQSWLHEGNATEKDEMFKKLVKETIAPFMQRYEQFLLNSRSPYFVGNKISLADIAVFNMLNYFQELRTHYPKLAEFADKIGQMPRIKAWIDKRPNTNF</sequence>
<dbReference type="PANTHER" id="PTHR11571">
    <property type="entry name" value="GLUTATHIONE S-TRANSFERASE"/>
    <property type="match status" value="1"/>
</dbReference>
<feature type="domain" description="GST N-terminal" evidence="5">
    <location>
        <begin position="9"/>
        <end position="86"/>
    </location>
</feature>
<evidence type="ECO:0000313" key="8">
    <source>
        <dbReference type="Proteomes" id="UP000746747"/>
    </source>
</evidence>
<dbReference type="EMBL" id="CAKAEH010001825">
    <property type="protein sequence ID" value="CAG9539663.1"/>
    <property type="molecule type" value="Genomic_DNA"/>
</dbReference>
<protein>
    <recommendedName>
        <fullName evidence="4">Glutathione S-transferase 1</fullName>
        <ecNumber evidence="1">2.5.1.18</ecNumber>
    </recommendedName>
</protein>
<dbReference type="SUPFAM" id="SSF47616">
    <property type="entry name" value="GST C-terminal domain-like"/>
    <property type="match status" value="1"/>
</dbReference>
<evidence type="ECO:0000259" key="5">
    <source>
        <dbReference type="PROSITE" id="PS50404"/>
    </source>
</evidence>
<dbReference type="CDD" id="cd03039">
    <property type="entry name" value="GST_N_Sigma_like"/>
    <property type="match status" value="1"/>
</dbReference>
<evidence type="ECO:0000259" key="6">
    <source>
        <dbReference type="PROSITE" id="PS50405"/>
    </source>
</evidence>
<keyword evidence="8" id="KW-1185">Reference proteome</keyword>
<dbReference type="InterPro" id="IPR010987">
    <property type="entry name" value="Glutathione-S-Trfase_C-like"/>
</dbReference>
<dbReference type="PROSITE" id="PS50404">
    <property type="entry name" value="GST_NTER"/>
    <property type="match status" value="1"/>
</dbReference>
<dbReference type="PROSITE" id="PS50405">
    <property type="entry name" value="GST_CTER"/>
    <property type="match status" value="1"/>
</dbReference>
<comment type="caution">
    <text evidence="7">The sequence shown here is derived from an EMBL/GenBank/DDBJ whole genome shotgun (WGS) entry which is preliminary data.</text>
</comment>
<dbReference type="GO" id="GO:0006749">
    <property type="term" value="P:glutathione metabolic process"/>
    <property type="evidence" value="ECO:0007669"/>
    <property type="project" value="TreeGrafter"/>
</dbReference>
<dbReference type="SFLD" id="SFLDG01205">
    <property type="entry name" value="AMPS.1"/>
    <property type="match status" value="1"/>
</dbReference>
<dbReference type="Gene3D" id="1.20.1050.10">
    <property type="match status" value="1"/>
</dbReference>
<comment type="catalytic activity">
    <reaction evidence="3">
        <text>RX + glutathione = an S-substituted glutathione + a halide anion + H(+)</text>
        <dbReference type="Rhea" id="RHEA:16437"/>
        <dbReference type="ChEBI" id="CHEBI:15378"/>
        <dbReference type="ChEBI" id="CHEBI:16042"/>
        <dbReference type="ChEBI" id="CHEBI:17792"/>
        <dbReference type="ChEBI" id="CHEBI:57925"/>
        <dbReference type="ChEBI" id="CHEBI:90779"/>
        <dbReference type="EC" id="2.5.1.18"/>
    </reaction>
</comment>
<dbReference type="PANTHER" id="PTHR11571:SF150">
    <property type="entry name" value="GLUTATHIONE S-TRANSFERASE"/>
    <property type="match status" value="1"/>
</dbReference>
<dbReference type="AlphaFoldDB" id="A0A8J2MU83"/>
<dbReference type="CDD" id="cd03192">
    <property type="entry name" value="GST_C_Sigma_like"/>
    <property type="match status" value="1"/>
</dbReference>
<dbReference type="InterPro" id="IPR004045">
    <property type="entry name" value="Glutathione_S-Trfase_N"/>
</dbReference>
<dbReference type="Gene3D" id="3.40.30.10">
    <property type="entry name" value="Glutaredoxin"/>
    <property type="match status" value="1"/>
</dbReference>
<evidence type="ECO:0000256" key="1">
    <source>
        <dbReference type="ARBA" id="ARBA00012452"/>
    </source>
</evidence>
<reference evidence="7" key="1">
    <citation type="submission" date="2021-09" db="EMBL/GenBank/DDBJ databases">
        <authorList>
            <consortium name="Pathogen Informatics"/>
        </authorList>
    </citation>
    <scope>NUCLEOTIDE SEQUENCE</scope>
</reference>
<dbReference type="SFLD" id="SFLDG00363">
    <property type="entry name" value="AMPS_(cytGST):_Alpha-__Mu-__Pi"/>
    <property type="match status" value="1"/>
</dbReference>
<accession>A0A8J2MU83</accession>
<proteinExistence type="predicted"/>
<dbReference type="InterPro" id="IPR050213">
    <property type="entry name" value="GST_superfamily"/>
</dbReference>
<evidence type="ECO:0000256" key="2">
    <source>
        <dbReference type="ARBA" id="ARBA00022679"/>
    </source>
</evidence>
<gene>
    <name evidence="7" type="ORF">CJOHNSTONI_LOCUS9243</name>
</gene>
<dbReference type="FunFam" id="3.40.30.10:FF:000035">
    <property type="entry name" value="hematopoietic prostaglandin D synthase"/>
    <property type="match status" value="1"/>
</dbReference>
<dbReference type="InterPro" id="IPR040079">
    <property type="entry name" value="Glutathione_S-Trfase"/>
</dbReference>
<dbReference type="InterPro" id="IPR036282">
    <property type="entry name" value="Glutathione-S-Trfase_C_sf"/>
</dbReference>
<dbReference type="FunFam" id="1.20.1050.10:FF:000030">
    <property type="entry name" value="Glutathione S-transferase S1"/>
    <property type="match status" value="1"/>
</dbReference>
<dbReference type="OrthoDB" id="414243at2759"/>
<dbReference type="Pfam" id="PF14497">
    <property type="entry name" value="GST_C_3"/>
    <property type="match status" value="1"/>
</dbReference>
<feature type="domain" description="GST C-terminal" evidence="6">
    <location>
        <begin position="88"/>
        <end position="206"/>
    </location>
</feature>
<name>A0A8J2MU83_9BILA</name>
<dbReference type="Pfam" id="PF02798">
    <property type="entry name" value="GST_N"/>
    <property type="match status" value="1"/>
</dbReference>
<keyword evidence="2" id="KW-0808">Transferase</keyword>
<evidence type="ECO:0000256" key="3">
    <source>
        <dbReference type="ARBA" id="ARBA00047960"/>
    </source>
</evidence>
<dbReference type="GO" id="GO:0004602">
    <property type="term" value="F:glutathione peroxidase activity"/>
    <property type="evidence" value="ECO:0007669"/>
    <property type="project" value="UniProtKB-ARBA"/>
</dbReference>
<organism evidence="7 8">
    <name type="scientific">Cercopithifilaria johnstoni</name>
    <dbReference type="NCBI Taxonomy" id="2874296"/>
    <lineage>
        <taxon>Eukaryota</taxon>
        <taxon>Metazoa</taxon>
        <taxon>Ecdysozoa</taxon>
        <taxon>Nematoda</taxon>
        <taxon>Chromadorea</taxon>
        <taxon>Rhabditida</taxon>
        <taxon>Spirurina</taxon>
        <taxon>Spiruromorpha</taxon>
        <taxon>Filarioidea</taxon>
        <taxon>Onchocercidae</taxon>
        <taxon>Cercopithifilaria</taxon>
    </lineage>
</organism>
<evidence type="ECO:0000256" key="4">
    <source>
        <dbReference type="ARBA" id="ARBA00072946"/>
    </source>
</evidence>
<dbReference type="SFLD" id="SFLDS00019">
    <property type="entry name" value="Glutathione_Transferase_(cytos"/>
    <property type="match status" value="1"/>
</dbReference>